<dbReference type="GO" id="GO:0000166">
    <property type="term" value="F:nucleotide binding"/>
    <property type="evidence" value="ECO:0007669"/>
    <property type="project" value="InterPro"/>
</dbReference>
<dbReference type="PANTHER" id="PTHR42840:SF3">
    <property type="entry name" value="BINDING ROSSMANN FOLD OXIDOREDUCTASE, PUTATIVE (AFU_ORTHOLOGUE AFUA_2G10240)-RELATED"/>
    <property type="match status" value="1"/>
</dbReference>
<dbReference type="Gene3D" id="3.30.360.10">
    <property type="entry name" value="Dihydrodipicolinate Reductase, domain 2"/>
    <property type="match status" value="1"/>
</dbReference>
<sequence>MIKVGVFGTGRIGKIHIKNLINHPKVDLKMVVDPFVDEDFIKGFNVSSSKDEKDIFDDPQIDAIFICTPSDTHYDLIKKSILAHKIIFCEKPIDLDLNRILEIKQLVEKGNVFLQVGFNRRFDSNFRKIAKEIQEGAVGKLVQTRITSRDFSPPPRNYVQASGGMFLDMSIHDFDMLRFITKKEVQSIFVNATNLVTDYGDIDVDTAFLLFTLMDGSLASIENCRSAVYGYDQRIEVLGKDGRIFCDNKYDNSVILCNKENESRENPLDFFLERYRDSYKNELEDFIFNIQNNNPPSVGIDESIEATILALAALQSHQQKQMIEIANIKAKYAL</sequence>
<reference evidence="5 6" key="1">
    <citation type="submission" date="2017-06" db="EMBL/GenBank/DDBJ databases">
        <title>Complete genome of Helicobacter apodemus.</title>
        <authorList>
            <person name="Cho S."/>
        </authorList>
    </citation>
    <scope>NUCLEOTIDE SEQUENCE [LARGE SCALE GENOMIC DNA]</scope>
    <source>
        <strain evidence="6">SNUVETPUB-15-01</strain>
    </source>
</reference>
<organism evidence="5 6">
    <name type="scientific">Helicobacter apodemus</name>
    <dbReference type="NCBI Taxonomy" id="135569"/>
    <lineage>
        <taxon>Bacteria</taxon>
        <taxon>Pseudomonadati</taxon>
        <taxon>Campylobacterota</taxon>
        <taxon>Epsilonproteobacteria</taxon>
        <taxon>Campylobacterales</taxon>
        <taxon>Helicobacteraceae</taxon>
        <taxon>Helicobacter</taxon>
    </lineage>
</organism>
<dbReference type="EMBL" id="CP021886">
    <property type="protein sequence ID" value="AWI34447.1"/>
    <property type="molecule type" value="Genomic_DNA"/>
</dbReference>
<evidence type="ECO:0000313" key="5">
    <source>
        <dbReference type="EMBL" id="AWI34447.1"/>
    </source>
</evidence>
<protein>
    <submittedName>
        <fullName evidence="5">Inositol 2-dehydrogenase</fullName>
    </submittedName>
</protein>
<dbReference type="NCBIfam" id="TIGR04380">
    <property type="entry name" value="myo_inos_iolG"/>
    <property type="match status" value="1"/>
</dbReference>
<dbReference type="RefSeq" id="WP_108911263.1">
    <property type="nucleotide sequence ID" value="NZ_CP021886.1"/>
</dbReference>
<dbReference type="InterPro" id="IPR036291">
    <property type="entry name" value="NAD(P)-bd_dom_sf"/>
</dbReference>
<dbReference type="Pfam" id="PF01408">
    <property type="entry name" value="GFO_IDH_MocA"/>
    <property type="match status" value="1"/>
</dbReference>
<evidence type="ECO:0000256" key="2">
    <source>
        <dbReference type="ARBA" id="ARBA00023002"/>
    </source>
</evidence>
<evidence type="ECO:0000256" key="1">
    <source>
        <dbReference type="ARBA" id="ARBA00010928"/>
    </source>
</evidence>
<dbReference type="KEGG" id="had:CDV25_06485"/>
<evidence type="ECO:0000313" key="6">
    <source>
        <dbReference type="Proteomes" id="UP000244890"/>
    </source>
</evidence>
<evidence type="ECO:0000259" key="3">
    <source>
        <dbReference type="Pfam" id="PF01408"/>
    </source>
</evidence>
<gene>
    <name evidence="5" type="primary">iolG</name>
    <name evidence="5" type="ORF">CDV25_06485</name>
</gene>
<dbReference type="SUPFAM" id="SSF51735">
    <property type="entry name" value="NAD(P)-binding Rossmann-fold domains"/>
    <property type="match status" value="1"/>
</dbReference>
<feature type="domain" description="GFO/IDH/MocA-like oxidoreductase" evidence="4">
    <location>
        <begin position="126"/>
        <end position="244"/>
    </location>
</feature>
<evidence type="ECO:0000259" key="4">
    <source>
        <dbReference type="Pfam" id="PF22725"/>
    </source>
</evidence>
<dbReference type="Pfam" id="PF22725">
    <property type="entry name" value="GFO_IDH_MocA_C3"/>
    <property type="match status" value="1"/>
</dbReference>
<accession>A0A2U8FF66</accession>
<comment type="similarity">
    <text evidence="1">Belongs to the Gfo/Idh/MocA family.</text>
</comment>
<keyword evidence="2" id="KW-0560">Oxidoreductase</keyword>
<dbReference type="AlphaFoldDB" id="A0A2U8FF66"/>
<feature type="domain" description="Gfo/Idh/MocA-like oxidoreductase N-terminal" evidence="3">
    <location>
        <begin position="2"/>
        <end position="118"/>
    </location>
</feature>
<dbReference type="Proteomes" id="UP000244890">
    <property type="component" value="Chromosome"/>
</dbReference>
<dbReference type="OrthoDB" id="9782091at2"/>
<dbReference type="SUPFAM" id="SSF55347">
    <property type="entry name" value="Glyceraldehyde-3-phosphate dehydrogenase-like, C-terminal domain"/>
    <property type="match status" value="1"/>
</dbReference>
<dbReference type="InterPro" id="IPR030827">
    <property type="entry name" value="Myo_inos_IolG"/>
</dbReference>
<dbReference type="InterPro" id="IPR000683">
    <property type="entry name" value="Gfo/Idh/MocA-like_OxRdtase_N"/>
</dbReference>
<dbReference type="InterPro" id="IPR055170">
    <property type="entry name" value="GFO_IDH_MocA-like_dom"/>
</dbReference>
<proteinExistence type="inferred from homology"/>
<dbReference type="Gene3D" id="3.40.50.720">
    <property type="entry name" value="NAD(P)-binding Rossmann-like Domain"/>
    <property type="match status" value="1"/>
</dbReference>
<name>A0A2U8FF66_9HELI</name>
<dbReference type="PANTHER" id="PTHR42840">
    <property type="entry name" value="NAD(P)-BINDING ROSSMANN-FOLD SUPERFAMILY PROTEIN-RELATED"/>
    <property type="match status" value="1"/>
</dbReference>
<dbReference type="GO" id="GO:0016491">
    <property type="term" value="F:oxidoreductase activity"/>
    <property type="evidence" value="ECO:0007669"/>
    <property type="project" value="UniProtKB-KW"/>
</dbReference>